<accession>A0A8J8P2A5</accession>
<protein>
    <submittedName>
        <fullName evidence="1">Uncharacterized protein</fullName>
    </submittedName>
</protein>
<dbReference type="EMBL" id="RRYP01001544">
    <property type="protein sequence ID" value="TNV85797.1"/>
    <property type="molecule type" value="Genomic_DNA"/>
</dbReference>
<evidence type="ECO:0000313" key="2">
    <source>
        <dbReference type="Proteomes" id="UP000785679"/>
    </source>
</evidence>
<comment type="caution">
    <text evidence="1">The sequence shown here is derived from an EMBL/GenBank/DDBJ whole genome shotgun (WGS) entry which is preliminary data.</text>
</comment>
<proteinExistence type="predicted"/>
<reference evidence="1" key="1">
    <citation type="submission" date="2019-06" db="EMBL/GenBank/DDBJ databases">
        <authorList>
            <person name="Zheng W."/>
        </authorList>
    </citation>
    <scope>NUCLEOTIDE SEQUENCE</scope>
    <source>
        <strain evidence="1">QDHG01</strain>
    </source>
</reference>
<name>A0A8J8P2A5_HALGN</name>
<gene>
    <name evidence="1" type="ORF">FGO68_gene11751</name>
</gene>
<dbReference type="Proteomes" id="UP000785679">
    <property type="component" value="Unassembled WGS sequence"/>
</dbReference>
<organism evidence="1 2">
    <name type="scientific">Halteria grandinella</name>
    <dbReference type="NCBI Taxonomy" id="5974"/>
    <lineage>
        <taxon>Eukaryota</taxon>
        <taxon>Sar</taxon>
        <taxon>Alveolata</taxon>
        <taxon>Ciliophora</taxon>
        <taxon>Intramacronucleata</taxon>
        <taxon>Spirotrichea</taxon>
        <taxon>Stichotrichia</taxon>
        <taxon>Sporadotrichida</taxon>
        <taxon>Halteriidae</taxon>
        <taxon>Halteria</taxon>
    </lineage>
</organism>
<dbReference type="AlphaFoldDB" id="A0A8J8P2A5"/>
<evidence type="ECO:0000313" key="1">
    <source>
        <dbReference type="EMBL" id="TNV85797.1"/>
    </source>
</evidence>
<keyword evidence="2" id="KW-1185">Reference proteome</keyword>
<sequence length="268" mass="30733">MALQFKSKILRLLSKFYVKRRAVQVIMELCNDDPTVHETILSFVKATIFDKLRDNDHFGLMTMRSGKQPFATLKLEQKFKNLKIKQKVLRELNFSFRTSTNASADMARPNTGLQQALQSSFSSMIHECPSDIFKSETIISPQKWVVAIVGPQQQELKGMQNYFKQNPIASEINLIIIGVSIRNNKLCKQYRNLCYMTPEGQFVNLNFSEQEEEAGQIFAKIGDESTRVIDKGIENELSSKRALQCVEAAMSLYESTRHPYITENIDFN</sequence>
<dbReference type="OrthoDB" id="325494at2759"/>